<evidence type="ECO:0000313" key="4">
    <source>
        <dbReference type="Proteomes" id="UP001157911"/>
    </source>
</evidence>
<proteinExistence type="predicted"/>
<evidence type="ECO:0000256" key="1">
    <source>
        <dbReference type="PROSITE-ProRule" id="PRU01076"/>
    </source>
</evidence>
<dbReference type="InterPro" id="IPR037914">
    <property type="entry name" value="SpoVT-AbrB_sf"/>
</dbReference>
<sequence>MPIAKITSKGRITIPAAFRKRLKSNLVSVEMEGDKIVIRPVSGIGGIFKKFAFKDKTPEEIMEIEEKAIEEAFCQKWK</sequence>
<keyword evidence="4" id="KW-1185">Reference proteome</keyword>
<dbReference type="SUPFAM" id="SSF89447">
    <property type="entry name" value="AbrB/MazE/MraZ-like"/>
    <property type="match status" value="1"/>
</dbReference>
<gene>
    <name evidence="3" type="ORF">SAMN06265339_0486</name>
</gene>
<comment type="caution">
    <text evidence="3">The sequence shown here is derived from an EMBL/GenBank/DDBJ whole genome shotgun (WGS) entry which is preliminary data.</text>
</comment>
<dbReference type="EMBL" id="FXUB01000001">
    <property type="protein sequence ID" value="SMP07439.1"/>
    <property type="molecule type" value="Genomic_DNA"/>
</dbReference>
<dbReference type="InterPro" id="IPR035642">
    <property type="entry name" value="MraZ_N"/>
</dbReference>
<organism evidence="3 4">
    <name type="scientific">Desulfurobacterium pacificum</name>
    <dbReference type="NCBI Taxonomy" id="240166"/>
    <lineage>
        <taxon>Bacteria</taxon>
        <taxon>Pseudomonadati</taxon>
        <taxon>Aquificota</taxon>
        <taxon>Aquificia</taxon>
        <taxon>Desulfurobacteriales</taxon>
        <taxon>Desulfurobacteriaceae</taxon>
        <taxon>Desulfurobacterium</taxon>
    </lineage>
</organism>
<dbReference type="Proteomes" id="UP001157911">
    <property type="component" value="Unassembled WGS sequence"/>
</dbReference>
<keyword evidence="1" id="KW-0238">DNA-binding</keyword>
<dbReference type="PROSITE" id="PS51740">
    <property type="entry name" value="SPOVT_ABRB"/>
    <property type="match status" value="1"/>
</dbReference>
<dbReference type="Gene3D" id="2.10.260.10">
    <property type="match status" value="1"/>
</dbReference>
<dbReference type="Pfam" id="PF04014">
    <property type="entry name" value="MazE_antitoxin"/>
    <property type="match status" value="1"/>
</dbReference>
<evidence type="ECO:0000259" key="2">
    <source>
        <dbReference type="PROSITE" id="PS51740"/>
    </source>
</evidence>
<dbReference type="SMART" id="SM00966">
    <property type="entry name" value="SpoVT_AbrB"/>
    <property type="match status" value="1"/>
</dbReference>
<evidence type="ECO:0000313" key="3">
    <source>
        <dbReference type="EMBL" id="SMP07439.1"/>
    </source>
</evidence>
<dbReference type="NCBIfam" id="TIGR01439">
    <property type="entry name" value="lp_hng_hel_AbrB"/>
    <property type="match status" value="1"/>
</dbReference>
<dbReference type="InterPro" id="IPR007159">
    <property type="entry name" value="SpoVT-AbrB_dom"/>
</dbReference>
<accession>A0ABY1NET5</accession>
<reference evidence="3 4" key="1">
    <citation type="submission" date="2017-05" db="EMBL/GenBank/DDBJ databases">
        <authorList>
            <person name="Varghese N."/>
            <person name="Submissions S."/>
        </authorList>
    </citation>
    <scope>NUCLEOTIDE SEQUENCE [LARGE SCALE GENOMIC DNA]</scope>
    <source>
        <strain evidence="3 4">DSM 15522</strain>
    </source>
</reference>
<dbReference type="CDD" id="cd16320">
    <property type="entry name" value="MraZ_N"/>
    <property type="match status" value="1"/>
</dbReference>
<name>A0ABY1NET5_9BACT</name>
<feature type="domain" description="SpoVT-AbrB" evidence="2">
    <location>
        <begin position="1"/>
        <end position="43"/>
    </location>
</feature>
<dbReference type="RefSeq" id="WP_283399991.1">
    <property type="nucleotide sequence ID" value="NZ_FXUB01000001.1"/>
</dbReference>
<protein>
    <submittedName>
        <fullName evidence="3">Looped-hinge helix DNA binding domain-containing protein, AbrB family</fullName>
    </submittedName>
</protein>